<dbReference type="Proteomes" id="UP000190797">
    <property type="component" value="Chromosome"/>
</dbReference>
<dbReference type="SUPFAM" id="SSF55909">
    <property type="entry name" value="Pentein"/>
    <property type="match status" value="1"/>
</dbReference>
<evidence type="ECO:0000256" key="2">
    <source>
        <dbReference type="ARBA" id="ARBA00022679"/>
    </source>
</evidence>
<evidence type="ECO:0000313" key="6">
    <source>
        <dbReference type="Proteomes" id="UP000190797"/>
    </source>
</evidence>
<feature type="active site" description="Amidino-cysteine intermediate" evidence="3">
    <location>
        <position position="347"/>
    </location>
</feature>
<accession>A0A1U9ZWP6</accession>
<sequence length="365" mass="41502">MTVSSLAQNHPQDHSPARVVNSSNEWDPLEEVIVGRLSGGVFPTWQESMRATMPPESWRLFQEKGGRPFPQDLVDAADEELDGLARALEAEGVKVVRPAPADHAGEFATPHWRSRGGLYAAMPRDYLIVVGDTIIESPMSWRCRQFEGDAFRPLLKSYFDRGARWLQAPRPQLTDELFATGGHHDRWAVTEFEPVFDAADFMRFGRDIVVQRSHVTNAFGIRWLQRAVGSAYRVHTVEVNDPHAMHIDATLLPLAPGKLLVNPERYVHNKLFDGWEIRKAPQPALPRDWPMFFCSPWVSMNMLSLDERTVVVERQEEPMIELLTDWGFRCIPVDFRHVYTFGGSFHCVTVDVRRRGGAGQYLDVG</sequence>
<dbReference type="KEGG" id="noa:BKM31_13755"/>
<evidence type="ECO:0000256" key="3">
    <source>
        <dbReference type="PIRSR" id="PIRSR633195-1"/>
    </source>
</evidence>
<feature type="region of interest" description="Disordered" evidence="4">
    <location>
        <begin position="1"/>
        <end position="23"/>
    </location>
</feature>
<dbReference type="STRING" id="1909395.BKM31_13755"/>
<dbReference type="GO" id="GO:0006601">
    <property type="term" value="P:creatine biosynthetic process"/>
    <property type="evidence" value="ECO:0007669"/>
    <property type="project" value="TreeGrafter"/>
</dbReference>
<comment type="similarity">
    <text evidence="1">Belongs to the amidinotransferase family.</text>
</comment>
<proteinExistence type="inferred from homology"/>
<dbReference type="PANTHER" id="PTHR10488:SF1">
    <property type="entry name" value="GLYCINE AMIDINOTRANSFERASE, MITOCHONDRIAL"/>
    <property type="match status" value="1"/>
</dbReference>
<evidence type="ECO:0000256" key="1">
    <source>
        <dbReference type="ARBA" id="ARBA00006943"/>
    </source>
</evidence>
<organism evidence="5 6">
    <name type="scientific">[Actinomadura] parvosata subsp. kistnae</name>
    <dbReference type="NCBI Taxonomy" id="1909395"/>
    <lineage>
        <taxon>Bacteria</taxon>
        <taxon>Bacillati</taxon>
        <taxon>Actinomycetota</taxon>
        <taxon>Actinomycetes</taxon>
        <taxon>Streptosporangiales</taxon>
        <taxon>Streptosporangiaceae</taxon>
        <taxon>Nonomuraea</taxon>
    </lineage>
</organism>
<protein>
    <submittedName>
        <fullName evidence="5">Amidinotransferase</fullName>
    </submittedName>
</protein>
<reference evidence="6" key="1">
    <citation type="journal article" date="2017" name="Med. Chem. Commun.">
        <title>Nonomuraea sp. ATCC 55076 harbours the largest actinomycete chromosome to date and the kistamicin biosynthetic gene cluster.</title>
        <authorList>
            <person name="Nazari B."/>
            <person name="Forneris C.C."/>
            <person name="Gibson M.I."/>
            <person name="Moon K."/>
            <person name="Schramma K.R."/>
            <person name="Seyedsayamdost M.R."/>
        </authorList>
    </citation>
    <scope>NUCLEOTIDE SEQUENCE [LARGE SCALE GENOMIC DNA]</scope>
    <source>
        <strain evidence="6">ATCC 55076</strain>
    </source>
</reference>
<name>A0A1U9ZWP6_9ACTN</name>
<gene>
    <name evidence="5" type="ORF">BKM31_13755</name>
</gene>
<dbReference type="AlphaFoldDB" id="A0A1U9ZWP6"/>
<dbReference type="InterPro" id="IPR033195">
    <property type="entry name" value="AmidinoTrfase"/>
</dbReference>
<feature type="compositionally biased region" description="Polar residues" evidence="4">
    <location>
        <begin position="1"/>
        <end position="10"/>
    </location>
</feature>
<evidence type="ECO:0000256" key="4">
    <source>
        <dbReference type="SAM" id="MobiDB-lite"/>
    </source>
</evidence>
<dbReference type="GO" id="GO:0015068">
    <property type="term" value="F:glycine amidinotransferase activity"/>
    <property type="evidence" value="ECO:0007669"/>
    <property type="project" value="TreeGrafter"/>
</dbReference>
<dbReference type="PANTHER" id="PTHR10488">
    <property type="entry name" value="GLYCINE AMIDINOTRANSFERASE, MITOCHONDRIAL"/>
    <property type="match status" value="1"/>
</dbReference>
<keyword evidence="6" id="KW-1185">Reference proteome</keyword>
<dbReference type="CDD" id="cd21136">
    <property type="entry name" value="amidinotransferase_AGAT-like"/>
    <property type="match status" value="1"/>
</dbReference>
<feature type="active site" evidence="3">
    <location>
        <position position="197"/>
    </location>
</feature>
<evidence type="ECO:0000313" key="5">
    <source>
        <dbReference type="EMBL" id="AQZ62386.1"/>
    </source>
</evidence>
<dbReference type="EMBL" id="CP017717">
    <property type="protein sequence ID" value="AQZ62386.1"/>
    <property type="molecule type" value="Genomic_DNA"/>
</dbReference>
<dbReference type="OrthoDB" id="258252at2"/>
<dbReference type="RefSeq" id="WP_080038544.1">
    <property type="nucleotide sequence ID" value="NZ_CP017717.1"/>
</dbReference>
<keyword evidence="2 5" id="KW-0808">Transferase</keyword>
<dbReference type="Gene3D" id="3.75.10.10">
    <property type="entry name" value="L-arginine/glycine Amidinotransferase, Chain A"/>
    <property type="match status" value="1"/>
</dbReference>
<feature type="active site" evidence="3">
    <location>
        <position position="246"/>
    </location>
</feature>